<evidence type="ECO:0000313" key="1">
    <source>
        <dbReference type="EMBL" id="MFC4767233.1"/>
    </source>
</evidence>
<organism evidence="1 2">
    <name type="scientific">Effusibacillus consociatus</name>
    <dbReference type="NCBI Taxonomy" id="1117041"/>
    <lineage>
        <taxon>Bacteria</taxon>
        <taxon>Bacillati</taxon>
        <taxon>Bacillota</taxon>
        <taxon>Bacilli</taxon>
        <taxon>Bacillales</taxon>
        <taxon>Alicyclobacillaceae</taxon>
        <taxon>Effusibacillus</taxon>
    </lineage>
</organism>
<keyword evidence="2" id="KW-1185">Reference proteome</keyword>
<dbReference type="Proteomes" id="UP001596002">
    <property type="component" value="Unassembled WGS sequence"/>
</dbReference>
<accession>A0ABV9Q0I8</accession>
<dbReference type="EMBL" id="JBHSHC010000052">
    <property type="protein sequence ID" value="MFC4767233.1"/>
    <property type="molecule type" value="Genomic_DNA"/>
</dbReference>
<gene>
    <name evidence="1" type="ORF">ACFO8Q_07645</name>
</gene>
<proteinExistence type="predicted"/>
<protein>
    <submittedName>
        <fullName evidence="1">Uncharacterized protein</fullName>
    </submittedName>
</protein>
<dbReference type="RefSeq" id="WP_380025158.1">
    <property type="nucleotide sequence ID" value="NZ_JBHSHC010000052.1"/>
</dbReference>
<reference evidence="2" key="1">
    <citation type="journal article" date="2019" name="Int. J. Syst. Evol. Microbiol.">
        <title>The Global Catalogue of Microorganisms (GCM) 10K type strain sequencing project: providing services to taxonomists for standard genome sequencing and annotation.</title>
        <authorList>
            <consortium name="The Broad Institute Genomics Platform"/>
            <consortium name="The Broad Institute Genome Sequencing Center for Infectious Disease"/>
            <person name="Wu L."/>
            <person name="Ma J."/>
        </authorList>
    </citation>
    <scope>NUCLEOTIDE SEQUENCE [LARGE SCALE GENOMIC DNA]</scope>
    <source>
        <strain evidence="2">WYCCWR 12678</strain>
    </source>
</reference>
<sequence length="80" mass="8547">MYDGFSGWCGGYSFGGMTGAGRFLLTLSPGTRVTLQYDDQPPAFGVFQGFQAGTVLLTNFNGFPGLVRIAINRINAVSVF</sequence>
<name>A0ABV9Q0I8_9BACL</name>
<comment type="caution">
    <text evidence="1">The sequence shown here is derived from an EMBL/GenBank/DDBJ whole genome shotgun (WGS) entry which is preliminary data.</text>
</comment>
<evidence type="ECO:0000313" key="2">
    <source>
        <dbReference type="Proteomes" id="UP001596002"/>
    </source>
</evidence>